<evidence type="ECO:0000256" key="1">
    <source>
        <dbReference type="SAM" id="Phobius"/>
    </source>
</evidence>
<evidence type="ECO:0000313" key="2">
    <source>
        <dbReference type="EMBL" id="EFM10224.1"/>
    </source>
</evidence>
<keyword evidence="1" id="KW-0472">Membrane</keyword>
<gene>
    <name evidence="2" type="ORF">PaecuDRAFT_3183</name>
</gene>
<protein>
    <submittedName>
        <fullName evidence="2">Uncharacterized protein</fullName>
    </submittedName>
</protein>
<keyword evidence="3" id="KW-1185">Reference proteome</keyword>
<evidence type="ECO:0000313" key="3">
    <source>
        <dbReference type="Proteomes" id="UP000005387"/>
    </source>
</evidence>
<dbReference type="Proteomes" id="UP000005387">
    <property type="component" value="Unassembled WGS sequence"/>
</dbReference>
<proteinExistence type="predicted"/>
<reference evidence="2 3" key="1">
    <citation type="submission" date="2010-07" db="EMBL/GenBank/DDBJ databases">
        <title>The draft genome of Paenibacillus curdlanolyticus YK9.</title>
        <authorList>
            <consortium name="US DOE Joint Genome Institute (JGI-PGF)"/>
            <person name="Lucas S."/>
            <person name="Copeland A."/>
            <person name="Lapidus A."/>
            <person name="Cheng J.-F."/>
            <person name="Bruce D."/>
            <person name="Goodwin L."/>
            <person name="Pitluck S."/>
            <person name="Land M.L."/>
            <person name="Hauser L."/>
            <person name="Chang Y.-J."/>
            <person name="Jeffries C."/>
            <person name="Anderson I.J."/>
            <person name="Johnson E."/>
            <person name="Loganathan U."/>
            <person name="Mulhopadhyay B."/>
            <person name="Kyrpides N."/>
            <person name="Woyke T.J."/>
        </authorList>
    </citation>
    <scope>NUCLEOTIDE SEQUENCE [LARGE SCALE GENOMIC DNA]</scope>
    <source>
        <strain evidence="2 3">YK9</strain>
    </source>
</reference>
<keyword evidence="1" id="KW-1133">Transmembrane helix</keyword>
<keyword evidence="1" id="KW-0812">Transmembrane</keyword>
<name>E0IBZ4_9BACL</name>
<accession>E0IBZ4</accession>
<dbReference type="STRING" id="717606.PaecuDRAFT_3183"/>
<dbReference type="EMBL" id="AEDD01000008">
    <property type="protein sequence ID" value="EFM10224.1"/>
    <property type="molecule type" value="Genomic_DNA"/>
</dbReference>
<sequence length="112" mass="13254">MKKIIYLTCTVMLCIALIWFFKGYLFTTTLYIRFNKDISLESAEKYTSNIYKHVDYTCNESKTKRPVYCRVRIYTNPIRYKAIRKKIESSLEVTSVGFLYELMKKGPEGEGF</sequence>
<dbReference type="AlphaFoldDB" id="E0IBZ4"/>
<feature type="transmembrane region" description="Helical" evidence="1">
    <location>
        <begin position="5"/>
        <end position="26"/>
    </location>
</feature>
<organism evidence="2 3">
    <name type="scientific">Paenibacillus curdlanolyticus YK9</name>
    <dbReference type="NCBI Taxonomy" id="717606"/>
    <lineage>
        <taxon>Bacteria</taxon>
        <taxon>Bacillati</taxon>
        <taxon>Bacillota</taxon>
        <taxon>Bacilli</taxon>
        <taxon>Bacillales</taxon>
        <taxon>Paenibacillaceae</taxon>
        <taxon>Paenibacillus</taxon>
    </lineage>
</organism>